<comment type="caution">
    <text evidence="1">The sequence shown here is derived from an EMBL/GenBank/DDBJ whole genome shotgun (WGS) entry which is preliminary data.</text>
</comment>
<keyword evidence="2" id="KW-1185">Reference proteome</keyword>
<reference evidence="1 2" key="1">
    <citation type="journal article" date="2013" name="Stand. Genomic Sci.">
        <title>Genomic Encyclopedia of Type Strains, Phase I: The one thousand microbial genomes (KMG-I) project.</title>
        <authorList>
            <person name="Kyrpides N.C."/>
            <person name="Woyke T."/>
            <person name="Eisen J.A."/>
            <person name="Garrity G."/>
            <person name="Lilburn T.G."/>
            <person name="Beck B.J."/>
            <person name="Whitman W.B."/>
            <person name="Hugenholtz P."/>
            <person name="Klenk H.P."/>
        </authorList>
    </citation>
    <scope>NUCLEOTIDE SEQUENCE [LARGE SCALE GENOMIC DNA]</scope>
    <source>
        <strain evidence="1 2">DSM 13484</strain>
    </source>
</reference>
<accession>A0A562T3Z0</accession>
<evidence type="ECO:0000313" key="2">
    <source>
        <dbReference type="Proteomes" id="UP000316778"/>
    </source>
</evidence>
<proteinExistence type="predicted"/>
<evidence type="ECO:0000313" key="1">
    <source>
        <dbReference type="EMBL" id="TWI88212.1"/>
    </source>
</evidence>
<sequence>MMKRFIYRQMRRCKNMIKQSALSAICLAAILVTIISCQKDGELREAPQVTDAFIRVISSRTNPVFSVFVDDKLLGDSLGNNGELRTTIVKTDGSQHFVVKELSSNTILVDTMVVLARPDCVLSVLESDTTAPPLLFVSGGSDIPEDSARLAFYVGDPGIPTPVDLYLYQSDWASYTLDTVPVHIYRNLNNYSVTDFITVDMSHGEIGYSILVKYSGTDQLVPGITNNTGVMWDNPGSGVRVSICVLPGSGPSNVHNIARLVKSGNFYLTGCMISF</sequence>
<dbReference type="EMBL" id="VLLG01000003">
    <property type="protein sequence ID" value="TWI88212.1"/>
    <property type="molecule type" value="Genomic_DNA"/>
</dbReference>
<dbReference type="AlphaFoldDB" id="A0A562T3Z0"/>
<gene>
    <name evidence="1" type="ORF">LX66_2295</name>
</gene>
<dbReference type="RefSeq" id="WP_343898828.1">
    <property type="nucleotide sequence ID" value="NZ_BAAAFY010000001.1"/>
</dbReference>
<organism evidence="1 2">
    <name type="scientific">Chitinophaga japonensis</name>
    <name type="common">Flexibacter japonensis</name>
    <dbReference type="NCBI Taxonomy" id="104662"/>
    <lineage>
        <taxon>Bacteria</taxon>
        <taxon>Pseudomonadati</taxon>
        <taxon>Bacteroidota</taxon>
        <taxon>Chitinophagia</taxon>
        <taxon>Chitinophagales</taxon>
        <taxon>Chitinophagaceae</taxon>
        <taxon>Chitinophaga</taxon>
    </lineage>
</organism>
<dbReference type="Proteomes" id="UP000316778">
    <property type="component" value="Unassembled WGS sequence"/>
</dbReference>
<name>A0A562T3Z0_CHIJA</name>
<protein>
    <submittedName>
        <fullName evidence="1">Uncharacterized protein</fullName>
    </submittedName>
</protein>